<dbReference type="InterPro" id="IPR005153">
    <property type="entry name" value="MbtH-like_dom"/>
</dbReference>
<comment type="caution">
    <text evidence="2">The sequence shown here is derived from an EMBL/GenBank/DDBJ whole genome shotgun (WGS) entry which is preliminary data.</text>
</comment>
<dbReference type="AlphaFoldDB" id="A0A2T0RLL8"/>
<dbReference type="EMBL" id="PVZG01000018">
    <property type="protein sequence ID" value="PRY22031.1"/>
    <property type="molecule type" value="Genomic_DNA"/>
</dbReference>
<dbReference type="GO" id="GO:0019290">
    <property type="term" value="P:siderophore biosynthetic process"/>
    <property type="evidence" value="ECO:0007669"/>
    <property type="project" value="TreeGrafter"/>
</dbReference>
<keyword evidence="3" id="KW-1185">Reference proteome</keyword>
<evidence type="ECO:0000259" key="1">
    <source>
        <dbReference type="SMART" id="SM00923"/>
    </source>
</evidence>
<dbReference type="Gene3D" id="3.90.820.10">
    <property type="entry name" value="Structural Genomics, Unknown Function 30-nov-00 1gh9 Mol_id"/>
    <property type="match status" value="1"/>
</dbReference>
<dbReference type="Pfam" id="PF03621">
    <property type="entry name" value="MbtH"/>
    <property type="match status" value="1"/>
</dbReference>
<dbReference type="PANTHER" id="PTHR38444">
    <property type="entry name" value="ENTEROBACTIN BIOSYNTHESIS PROTEIN YBDZ"/>
    <property type="match status" value="1"/>
</dbReference>
<organism evidence="2 3">
    <name type="scientific">Pseudosporangium ferrugineum</name>
    <dbReference type="NCBI Taxonomy" id="439699"/>
    <lineage>
        <taxon>Bacteria</taxon>
        <taxon>Bacillati</taxon>
        <taxon>Actinomycetota</taxon>
        <taxon>Actinomycetes</taxon>
        <taxon>Micromonosporales</taxon>
        <taxon>Micromonosporaceae</taxon>
        <taxon>Pseudosporangium</taxon>
    </lineage>
</organism>
<reference evidence="2 3" key="1">
    <citation type="submission" date="2018-03" db="EMBL/GenBank/DDBJ databases">
        <title>Genomic Encyclopedia of Archaeal and Bacterial Type Strains, Phase II (KMG-II): from individual species to whole genera.</title>
        <authorList>
            <person name="Goeker M."/>
        </authorList>
    </citation>
    <scope>NUCLEOTIDE SEQUENCE [LARGE SCALE GENOMIC DNA]</scope>
    <source>
        <strain evidence="2 3">DSM 45348</strain>
    </source>
</reference>
<dbReference type="InterPro" id="IPR037407">
    <property type="entry name" value="MLP_fam"/>
</dbReference>
<feature type="domain" description="MbtH-like" evidence="1">
    <location>
        <begin position="1"/>
        <end position="51"/>
    </location>
</feature>
<evidence type="ECO:0000313" key="2">
    <source>
        <dbReference type="EMBL" id="PRY22031.1"/>
    </source>
</evidence>
<name>A0A2T0RLL8_9ACTN</name>
<evidence type="ECO:0000313" key="3">
    <source>
        <dbReference type="Proteomes" id="UP000239209"/>
    </source>
</evidence>
<dbReference type="PANTHER" id="PTHR38444:SF1">
    <property type="entry name" value="ENTEROBACTIN BIOSYNTHESIS PROTEIN YBDZ"/>
    <property type="match status" value="1"/>
</dbReference>
<accession>A0A2T0RLL8</accession>
<gene>
    <name evidence="2" type="ORF">CLV70_11896</name>
</gene>
<sequence length="62" mass="7285">MDDEDDDRVFQVVVNHEEQYALWPAHLPLPAGWRASGCTGRREECLEYVAEVWTDLRPRSLR</sequence>
<protein>
    <submittedName>
        <fullName evidence="2">MbtH protein</fullName>
    </submittedName>
</protein>
<dbReference type="RefSeq" id="WP_106130093.1">
    <property type="nucleotide sequence ID" value="NZ_PVZG01000018.1"/>
</dbReference>
<dbReference type="SMART" id="SM00923">
    <property type="entry name" value="MbtH"/>
    <property type="match status" value="1"/>
</dbReference>
<dbReference type="InterPro" id="IPR038020">
    <property type="entry name" value="MbtH-like_sf"/>
</dbReference>
<proteinExistence type="predicted"/>
<dbReference type="Proteomes" id="UP000239209">
    <property type="component" value="Unassembled WGS sequence"/>
</dbReference>
<dbReference type="OrthoDB" id="7584480at2"/>
<dbReference type="SUPFAM" id="SSF160582">
    <property type="entry name" value="MbtH-like"/>
    <property type="match status" value="1"/>
</dbReference>
<dbReference type="GO" id="GO:0005829">
    <property type="term" value="C:cytosol"/>
    <property type="evidence" value="ECO:0007669"/>
    <property type="project" value="TreeGrafter"/>
</dbReference>